<protein>
    <submittedName>
        <fullName evidence="2">Uncharacterized protein</fullName>
    </submittedName>
</protein>
<gene>
    <name evidence="2" type="ORF">B5E75_05650</name>
</gene>
<evidence type="ECO:0000256" key="1">
    <source>
        <dbReference type="SAM" id="Phobius"/>
    </source>
</evidence>
<keyword evidence="1" id="KW-1133">Transmembrane helix</keyword>
<dbReference type="RefSeq" id="WP_087357812.1">
    <property type="nucleotide sequence ID" value="NZ_AP031415.1"/>
</dbReference>
<sequence>MILGIILEFIVVSCIIVKILNIKYRDQEHLKKANSLFTALLLIYLLIINTQRDSVISFISSYSIIYIITLIIYIVLIIIETINIMRGKG</sequence>
<feature type="transmembrane region" description="Helical" evidence="1">
    <location>
        <begin position="55"/>
        <end position="79"/>
    </location>
</feature>
<reference evidence="2 3" key="1">
    <citation type="journal article" date="2018" name="BMC Genomics">
        <title>Whole genome sequencing and function prediction of 133 gut anaerobes isolated from chicken caecum in pure cultures.</title>
        <authorList>
            <person name="Medvecky M."/>
            <person name="Cejkova D."/>
            <person name="Polansky O."/>
            <person name="Karasova D."/>
            <person name="Kubasova T."/>
            <person name="Cizek A."/>
            <person name="Rychlik I."/>
        </authorList>
    </citation>
    <scope>NUCLEOTIDE SEQUENCE [LARGE SCALE GENOMIC DNA]</scope>
    <source>
        <strain evidence="2 3">An13</strain>
    </source>
</reference>
<name>A0A1Y4SXY0_9FIRM</name>
<keyword evidence="1" id="KW-0472">Membrane</keyword>
<dbReference type="EMBL" id="NFLJ01000013">
    <property type="protein sequence ID" value="OUQ34788.1"/>
    <property type="molecule type" value="Genomic_DNA"/>
</dbReference>
<organism evidence="2 3">
    <name type="scientific">Massilimicrobiota timonensis</name>
    <dbReference type="NCBI Taxonomy" id="1776392"/>
    <lineage>
        <taxon>Bacteria</taxon>
        <taxon>Bacillati</taxon>
        <taxon>Bacillota</taxon>
        <taxon>Erysipelotrichia</taxon>
        <taxon>Erysipelotrichales</taxon>
        <taxon>Erysipelotrichaceae</taxon>
        <taxon>Massilimicrobiota</taxon>
    </lineage>
</organism>
<dbReference type="Proteomes" id="UP000195305">
    <property type="component" value="Unassembled WGS sequence"/>
</dbReference>
<proteinExistence type="predicted"/>
<evidence type="ECO:0000313" key="3">
    <source>
        <dbReference type="Proteomes" id="UP000195305"/>
    </source>
</evidence>
<feature type="transmembrane region" description="Helical" evidence="1">
    <location>
        <begin position="33"/>
        <end position="49"/>
    </location>
</feature>
<accession>A0A1Y4SXY0</accession>
<keyword evidence="3" id="KW-1185">Reference proteome</keyword>
<keyword evidence="1" id="KW-0812">Transmembrane</keyword>
<evidence type="ECO:0000313" key="2">
    <source>
        <dbReference type="EMBL" id="OUQ34788.1"/>
    </source>
</evidence>
<dbReference type="AlphaFoldDB" id="A0A1Y4SXY0"/>
<feature type="transmembrane region" description="Helical" evidence="1">
    <location>
        <begin position="6"/>
        <end position="21"/>
    </location>
</feature>
<comment type="caution">
    <text evidence="2">The sequence shown here is derived from an EMBL/GenBank/DDBJ whole genome shotgun (WGS) entry which is preliminary data.</text>
</comment>